<dbReference type="InterPro" id="IPR011989">
    <property type="entry name" value="ARM-like"/>
</dbReference>
<dbReference type="AlphaFoldDB" id="A0A543CQK3"/>
<dbReference type="OrthoDB" id="5186094at2"/>
<name>A0A543CQK3_9ACTN</name>
<dbReference type="SUPFAM" id="SSF48371">
    <property type="entry name" value="ARM repeat"/>
    <property type="match status" value="1"/>
</dbReference>
<dbReference type="EMBL" id="VFOZ01000001">
    <property type="protein sequence ID" value="TQL99385.1"/>
    <property type="molecule type" value="Genomic_DNA"/>
</dbReference>
<proteinExistence type="predicted"/>
<evidence type="ECO:0000313" key="2">
    <source>
        <dbReference type="Proteomes" id="UP000316096"/>
    </source>
</evidence>
<gene>
    <name evidence="1" type="ORF">FB559_5066</name>
</gene>
<dbReference type="RefSeq" id="WP_141958149.1">
    <property type="nucleotide sequence ID" value="NZ_VFOZ01000001.1"/>
</dbReference>
<evidence type="ECO:0000313" key="1">
    <source>
        <dbReference type="EMBL" id="TQL99385.1"/>
    </source>
</evidence>
<dbReference type="InterPro" id="IPR025409">
    <property type="entry name" value="DUF4303"/>
</dbReference>
<comment type="caution">
    <text evidence="1">The sequence shown here is derived from an EMBL/GenBank/DDBJ whole genome shotgun (WGS) entry which is preliminary data.</text>
</comment>
<keyword evidence="2" id="KW-1185">Reference proteome</keyword>
<organism evidence="1 2">
    <name type="scientific">Actinoallomurus bryophytorum</name>
    <dbReference type="NCBI Taxonomy" id="1490222"/>
    <lineage>
        <taxon>Bacteria</taxon>
        <taxon>Bacillati</taxon>
        <taxon>Actinomycetota</taxon>
        <taxon>Actinomycetes</taxon>
        <taxon>Streptosporangiales</taxon>
        <taxon>Thermomonosporaceae</taxon>
        <taxon>Actinoallomurus</taxon>
    </lineage>
</organism>
<dbReference type="Pfam" id="PF13646">
    <property type="entry name" value="HEAT_2"/>
    <property type="match status" value="1"/>
</dbReference>
<dbReference type="InterPro" id="IPR016024">
    <property type="entry name" value="ARM-type_fold"/>
</dbReference>
<dbReference type="Pfam" id="PF14136">
    <property type="entry name" value="DUF4303"/>
    <property type="match status" value="1"/>
</dbReference>
<reference evidence="1 2" key="1">
    <citation type="submission" date="2019-06" db="EMBL/GenBank/DDBJ databases">
        <title>Sequencing the genomes of 1000 actinobacteria strains.</title>
        <authorList>
            <person name="Klenk H.-P."/>
        </authorList>
    </citation>
    <scope>NUCLEOTIDE SEQUENCE [LARGE SCALE GENOMIC DNA]</scope>
    <source>
        <strain evidence="1 2">DSM 102200</strain>
    </source>
</reference>
<dbReference type="Proteomes" id="UP000316096">
    <property type="component" value="Unassembled WGS sequence"/>
</dbReference>
<accession>A0A543CQK3</accession>
<sequence length="459" mass="50660">MAGTFDWAAFEGALTDALVRAVRSAIAEHPGERFYAAALDHIYRETDGRIALPCLGMNTVEALASLPAREQADLRWSAADWDHYSDVWLPGDLDRDWERALTAEACRGTTRQWASTFRRYLGMLVRVCRRARASLRSSGLTDRDFVVLLLDDEYHETLVRRVLPRSEVSRHFPGFDERAAELARVALLPPAERAAFHASRLGVFSGPIGSEEAASALRDLGPAAFPVLIAMLAAEDRVGKAAKLLADIGRPDDRVVRALDDALTRCEGPDQSWVARALSRLGRLDLVLDQTDRLPEAVVIGAVVAPFTGFRDSAVAPPRLDYRSLEGFVERRPAYVPALAEELKPGRGYCGITVEEVPEAIRGLTSKHVIIRRHAVCVLGERGLGAAVARRVLPLLGQVVTRDEDASVRRLAILSLLWWQKDSRRYADVVRAALDDPAEQVRETAASWLRQQPVGRVGT</sequence>
<dbReference type="Gene3D" id="1.25.10.10">
    <property type="entry name" value="Leucine-rich Repeat Variant"/>
    <property type="match status" value="1"/>
</dbReference>
<protein>
    <submittedName>
        <fullName evidence="1">HEAT repeat protein</fullName>
    </submittedName>
</protein>